<evidence type="ECO:0000313" key="3">
    <source>
        <dbReference type="Proteomes" id="UP000271974"/>
    </source>
</evidence>
<evidence type="ECO:0000313" key="2">
    <source>
        <dbReference type="EMBL" id="RUS86013.1"/>
    </source>
</evidence>
<feature type="compositionally biased region" description="Basic residues" evidence="1">
    <location>
        <begin position="13"/>
        <end position="22"/>
    </location>
</feature>
<organism evidence="2 3">
    <name type="scientific">Elysia chlorotica</name>
    <name type="common">Eastern emerald elysia</name>
    <name type="synonym">Sea slug</name>
    <dbReference type="NCBI Taxonomy" id="188477"/>
    <lineage>
        <taxon>Eukaryota</taxon>
        <taxon>Metazoa</taxon>
        <taxon>Spiralia</taxon>
        <taxon>Lophotrochozoa</taxon>
        <taxon>Mollusca</taxon>
        <taxon>Gastropoda</taxon>
        <taxon>Heterobranchia</taxon>
        <taxon>Euthyneura</taxon>
        <taxon>Panpulmonata</taxon>
        <taxon>Sacoglossa</taxon>
        <taxon>Placobranchoidea</taxon>
        <taxon>Plakobranchidae</taxon>
        <taxon>Elysia</taxon>
    </lineage>
</organism>
<sequence>MQNHSHVGLQPNNRKRTCHYHPRGSSNVPLPRKLSKLSSGKSADAKSEEQESSDRNTSASSGGGIEKVVVPPIPPVNTVHNKWARSKFIAHRKISADYAILRKYFVCQAQQDKLREASLLKKTPFQEPVLRDEMKASEDHLLKMNYLSLKKFVLRTPVAPMDQKCVNGIMRLIPPHLVEGPLLQGMLAKLIEEVNELFKKSVQMSNIQHILIKPEVKGLEHEKAGPPPSEPLGMNFMRSWHNLYQERRARLKQNLHILQPTHAALLDLCQTRLVNNKLLD</sequence>
<dbReference type="OrthoDB" id="5593012at2759"/>
<dbReference type="AlphaFoldDB" id="A0A433TWQ6"/>
<protein>
    <submittedName>
        <fullName evidence="2">Uncharacterized protein</fullName>
    </submittedName>
</protein>
<reference evidence="2 3" key="1">
    <citation type="submission" date="2019-01" db="EMBL/GenBank/DDBJ databases">
        <title>A draft genome assembly of the solar-powered sea slug Elysia chlorotica.</title>
        <authorList>
            <person name="Cai H."/>
            <person name="Li Q."/>
            <person name="Fang X."/>
            <person name="Li J."/>
            <person name="Curtis N.E."/>
            <person name="Altenburger A."/>
            <person name="Shibata T."/>
            <person name="Feng M."/>
            <person name="Maeda T."/>
            <person name="Schwartz J.A."/>
            <person name="Shigenobu S."/>
            <person name="Lundholm N."/>
            <person name="Nishiyama T."/>
            <person name="Yang H."/>
            <person name="Hasebe M."/>
            <person name="Li S."/>
            <person name="Pierce S.K."/>
            <person name="Wang J."/>
        </authorList>
    </citation>
    <scope>NUCLEOTIDE SEQUENCE [LARGE SCALE GENOMIC DNA]</scope>
    <source>
        <strain evidence="2">EC2010</strain>
        <tissue evidence="2">Whole organism of an adult</tissue>
    </source>
</reference>
<dbReference type="EMBL" id="RQTK01000153">
    <property type="protein sequence ID" value="RUS86013.1"/>
    <property type="molecule type" value="Genomic_DNA"/>
</dbReference>
<feature type="region of interest" description="Disordered" evidence="1">
    <location>
        <begin position="1"/>
        <end position="70"/>
    </location>
</feature>
<feature type="compositionally biased region" description="Basic and acidic residues" evidence="1">
    <location>
        <begin position="43"/>
        <end position="54"/>
    </location>
</feature>
<name>A0A433TWQ6_ELYCH</name>
<proteinExistence type="predicted"/>
<gene>
    <name evidence="2" type="ORF">EGW08_006225</name>
</gene>
<keyword evidence="3" id="KW-1185">Reference proteome</keyword>
<dbReference type="Proteomes" id="UP000271974">
    <property type="component" value="Unassembled WGS sequence"/>
</dbReference>
<feature type="non-terminal residue" evidence="2">
    <location>
        <position position="280"/>
    </location>
</feature>
<accession>A0A433TWQ6</accession>
<comment type="caution">
    <text evidence="2">The sequence shown here is derived from an EMBL/GenBank/DDBJ whole genome shotgun (WGS) entry which is preliminary data.</text>
</comment>
<evidence type="ECO:0000256" key="1">
    <source>
        <dbReference type="SAM" id="MobiDB-lite"/>
    </source>
</evidence>
<dbReference type="STRING" id="188477.A0A433TWQ6"/>